<dbReference type="KEGG" id="lhi:JP39_00285"/>
<feature type="transmembrane region" description="Helical" evidence="1">
    <location>
        <begin position="68"/>
        <end position="86"/>
    </location>
</feature>
<dbReference type="Proteomes" id="UP000061546">
    <property type="component" value="Chromosome"/>
</dbReference>
<dbReference type="Pfam" id="PF11457">
    <property type="entry name" value="DUF3021"/>
    <property type="match status" value="1"/>
</dbReference>
<dbReference type="AlphaFoldDB" id="A0A0K2L9G1"/>
<sequence length="135" mass="15169">MANILKVVKYFAIGVLLGSFSFLLIILLGGEMMVSPKGVLSLFFFSGLIGIVSMIFEAEWFNFPIRLLIHLLITIVIVGMMMYFAGWWNQVVAGHVVSFLTSVGITYIGVWVMLYLADVINTKKMNAVLRKRKSK</sequence>
<dbReference type="RefSeq" id="WP_041499131.1">
    <property type="nucleotide sequence ID" value="NZ_BJDV01000004.1"/>
</dbReference>
<dbReference type="EMBL" id="CP012559">
    <property type="protein sequence ID" value="ALB27937.1"/>
    <property type="molecule type" value="Genomic_DNA"/>
</dbReference>
<evidence type="ECO:0008006" key="4">
    <source>
        <dbReference type="Google" id="ProtNLM"/>
    </source>
</evidence>
<keyword evidence="1" id="KW-0812">Transmembrane</keyword>
<proteinExistence type="predicted"/>
<dbReference type="OrthoDB" id="2297305at2"/>
<evidence type="ECO:0000313" key="2">
    <source>
        <dbReference type="EMBL" id="ALB27937.1"/>
    </source>
</evidence>
<protein>
    <recommendedName>
        <fullName evidence="4">DUF3021 domain-containing protein</fullName>
    </recommendedName>
</protein>
<evidence type="ECO:0000313" key="3">
    <source>
        <dbReference type="Proteomes" id="UP000061546"/>
    </source>
</evidence>
<accession>A0A0K2L9G1</accession>
<organism evidence="2 3">
    <name type="scientific">Companilactobacillus heilongjiangensis</name>
    <dbReference type="NCBI Taxonomy" id="1074467"/>
    <lineage>
        <taxon>Bacteria</taxon>
        <taxon>Bacillati</taxon>
        <taxon>Bacillota</taxon>
        <taxon>Bacilli</taxon>
        <taxon>Lactobacillales</taxon>
        <taxon>Lactobacillaceae</taxon>
        <taxon>Companilactobacillus</taxon>
    </lineage>
</organism>
<evidence type="ECO:0000256" key="1">
    <source>
        <dbReference type="SAM" id="Phobius"/>
    </source>
</evidence>
<dbReference type="InterPro" id="IPR021560">
    <property type="entry name" value="DUF3021"/>
</dbReference>
<name>A0A0K2L9G1_9LACO</name>
<feature type="transmembrane region" description="Helical" evidence="1">
    <location>
        <begin position="92"/>
        <end position="116"/>
    </location>
</feature>
<keyword evidence="3" id="KW-1185">Reference proteome</keyword>
<dbReference type="STRING" id="1074467.JP39_00285"/>
<keyword evidence="1" id="KW-0472">Membrane</keyword>
<keyword evidence="1" id="KW-1133">Transmembrane helix</keyword>
<feature type="transmembrane region" description="Helical" evidence="1">
    <location>
        <begin position="7"/>
        <end position="27"/>
    </location>
</feature>
<feature type="transmembrane region" description="Helical" evidence="1">
    <location>
        <begin position="39"/>
        <end position="56"/>
    </location>
</feature>
<gene>
    <name evidence="2" type="ORF">JP39_00285</name>
</gene>
<reference evidence="2 3" key="1">
    <citation type="submission" date="2015-08" db="EMBL/GenBank/DDBJ databases">
        <title>Genomic sequence of Lactobacillus heilongjiangensis DSM 28069, isolated from Chinese traditional pickle.</title>
        <authorList>
            <person name="Jiang X."/>
            <person name="Zheng B."/>
            <person name="Cheng H."/>
        </authorList>
    </citation>
    <scope>NUCLEOTIDE SEQUENCE [LARGE SCALE GENOMIC DNA]</scope>
    <source>
        <strain evidence="2 3">DSM 28069</strain>
    </source>
</reference>